<keyword evidence="2" id="KW-1185">Reference proteome</keyword>
<dbReference type="EMBL" id="LXQA010067149">
    <property type="protein sequence ID" value="MCI07919.1"/>
    <property type="molecule type" value="Genomic_DNA"/>
</dbReference>
<protein>
    <submittedName>
        <fullName evidence="1">Uncharacterized protein</fullName>
    </submittedName>
</protein>
<feature type="non-terminal residue" evidence="1">
    <location>
        <position position="117"/>
    </location>
</feature>
<proteinExistence type="predicted"/>
<dbReference type="AlphaFoldDB" id="A0A392P8W0"/>
<comment type="caution">
    <text evidence="1">The sequence shown here is derived from an EMBL/GenBank/DDBJ whole genome shotgun (WGS) entry which is preliminary data.</text>
</comment>
<reference evidence="1 2" key="1">
    <citation type="journal article" date="2018" name="Front. Plant Sci.">
        <title>Red Clover (Trifolium pratense) and Zigzag Clover (T. medium) - A Picture of Genomic Similarities and Differences.</title>
        <authorList>
            <person name="Dluhosova J."/>
            <person name="Istvanek J."/>
            <person name="Nedelnik J."/>
            <person name="Repkova J."/>
        </authorList>
    </citation>
    <scope>NUCLEOTIDE SEQUENCE [LARGE SCALE GENOMIC DNA]</scope>
    <source>
        <strain evidence="2">cv. 10/8</strain>
        <tissue evidence="1">Leaf</tissue>
    </source>
</reference>
<evidence type="ECO:0000313" key="2">
    <source>
        <dbReference type="Proteomes" id="UP000265520"/>
    </source>
</evidence>
<evidence type="ECO:0000313" key="1">
    <source>
        <dbReference type="EMBL" id="MCI07919.1"/>
    </source>
</evidence>
<dbReference type="Proteomes" id="UP000265520">
    <property type="component" value="Unassembled WGS sequence"/>
</dbReference>
<organism evidence="1 2">
    <name type="scientific">Trifolium medium</name>
    <dbReference type="NCBI Taxonomy" id="97028"/>
    <lineage>
        <taxon>Eukaryota</taxon>
        <taxon>Viridiplantae</taxon>
        <taxon>Streptophyta</taxon>
        <taxon>Embryophyta</taxon>
        <taxon>Tracheophyta</taxon>
        <taxon>Spermatophyta</taxon>
        <taxon>Magnoliopsida</taxon>
        <taxon>eudicotyledons</taxon>
        <taxon>Gunneridae</taxon>
        <taxon>Pentapetalae</taxon>
        <taxon>rosids</taxon>
        <taxon>fabids</taxon>
        <taxon>Fabales</taxon>
        <taxon>Fabaceae</taxon>
        <taxon>Papilionoideae</taxon>
        <taxon>50 kb inversion clade</taxon>
        <taxon>NPAAA clade</taxon>
        <taxon>Hologalegina</taxon>
        <taxon>IRL clade</taxon>
        <taxon>Trifolieae</taxon>
        <taxon>Trifolium</taxon>
    </lineage>
</organism>
<name>A0A392P8W0_9FABA</name>
<sequence>MFIVGIAFDLMQKIWFCSGPCTGRGPGCAGCNTRACLVVFRLRAARGVAGPVPGAVTQPYINSVHFLQLSRFHWCGYSLNSQQLAPTVGQDLNDLSTMGSKWDIEKFTGSKNFGLWK</sequence>
<accession>A0A392P8W0</accession>